<dbReference type="SMART" id="SM00228">
    <property type="entry name" value="PDZ"/>
    <property type="match status" value="1"/>
</dbReference>
<dbReference type="GO" id="GO:0005634">
    <property type="term" value="C:nucleus"/>
    <property type="evidence" value="ECO:0007669"/>
    <property type="project" value="TreeGrafter"/>
</dbReference>
<name>A0A5N4B7W9_PHOPY</name>
<dbReference type="GO" id="GO:0007165">
    <property type="term" value="P:signal transduction"/>
    <property type="evidence" value="ECO:0007669"/>
    <property type="project" value="InterPro"/>
</dbReference>
<feature type="compositionally biased region" description="Low complexity" evidence="5">
    <location>
        <begin position="1355"/>
        <end position="1369"/>
    </location>
</feature>
<dbReference type="FunFam" id="1.10.167.10:FF:000001">
    <property type="entry name" value="Putative regulator of g-protein signaling 12"/>
    <property type="match status" value="1"/>
</dbReference>
<feature type="compositionally biased region" description="Low complexity" evidence="5">
    <location>
        <begin position="939"/>
        <end position="951"/>
    </location>
</feature>
<evidence type="ECO:0000256" key="4">
    <source>
        <dbReference type="ARBA" id="ARBA00022737"/>
    </source>
</evidence>
<dbReference type="SUPFAM" id="SSF50729">
    <property type="entry name" value="PH domain-like"/>
    <property type="match status" value="1"/>
</dbReference>
<dbReference type="InterPro" id="IPR029071">
    <property type="entry name" value="Ubiquitin-like_domsf"/>
</dbReference>
<evidence type="ECO:0000313" key="9">
    <source>
        <dbReference type="EMBL" id="KAB0805705.1"/>
    </source>
</evidence>
<evidence type="ECO:0000256" key="3">
    <source>
        <dbReference type="ARBA" id="ARBA00022490"/>
    </source>
</evidence>
<dbReference type="InterPro" id="IPR001478">
    <property type="entry name" value="PDZ"/>
</dbReference>
<dbReference type="EMBL" id="VVIM01000001">
    <property type="protein sequence ID" value="KAB0805705.1"/>
    <property type="molecule type" value="Genomic_DNA"/>
</dbReference>
<dbReference type="GO" id="GO:0005096">
    <property type="term" value="F:GTPase activator activity"/>
    <property type="evidence" value="ECO:0007669"/>
    <property type="project" value="UniProtKB-KW"/>
</dbReference>
<evidence type="ECO:0000313" key="10">
    <source>
        <dbReference type="Proteomes" id="UP000327044"/>
    </source>
</evidence>
<evidence type="ECO:0000259" key="7">
    <source>
        <dbReference type="PROSITE" id="PS50132"/>
    </source>
</evidence>
<dbReference type="PROSITE" id="PS50106">
    <property type="entry name" value="PDZ"/>
    <property type="match status" value="1"/>
</dbReference>
<dbReference type="InterPro" id="IPR003116">
    <property type="entry name" value="RBD_dom"/>
</dbReference>
<accession>A0A5N4B7W9</accession>
<dbReference type="CDD" id="cd01817">
    <property type="entry name" value="RBD1_RGS12_like"/>
    <property type="match status" value="1"/>
</dbReference>
<dbReference type="CDD" id="cd06710">
    <property type="entry name" value="PDZ_RGS12-like"/>
    <property type="match status" value="1"/>
</dbReference>
<feature type="domain" description="PDZ" evidence="6">
    <location>
        <begin position="17"/>
        <end position="94"/>
    </location>
</feature>
<dbReference type="OrthoDB" id="196547at2759"/>
<feature type="domain" description="RGS" evidence="7">
    <location>
        <begin position="739"/>
        <end position="855"/>
    </location>
</feature>
<dbReference type="InterPro" id="IPR003109">
    <property type="entry name" value="GoLoco_motif"/>
</dbReference>
<dbReference type="SMART" id="SM00390">
    <property type="entry name" value="GoLoco"/>
    <property type="match status" value="1"/>
</dbReference>
<dbReference type="Proteomes" id="UP000327044">
    <property type="component" value="Unassembled WGS sequence"/>
</dbReference>
<dbReference type="GO" id="GO:0005886">
    <property type="term" value="C:plasma membrane"/>
    <property type="evidence" value="ECO:0007669"/>
    <property type="project" value="TreeGrafter"/>
</dbReference>
<dbReference type="PRINTS" id="PR01301">
    <property type="entry name" value="RGSPROTEIN"/>
</dbReference>
<dbReference type="InterPro" id="IPR036034">
    <property type="entry name" value="PDZ_sf"/>
</dbReference>
<dbReference type="GO" id="GO:0005737">
    <property type="term" value="C:cytoplasm"/>
    <property type="evidence" value="ECO:0007669"/>
    <property type="project" value="UniProtKB-SubCell"/>
</dbReference>
<dbReference type="InterPro" id="IPR024066">
    <property type="entry name" value="RGS_subdom1/3"/>
</dbReference>
<evidence type="ECO:0000256" key="1">
    <source>
        <dbReference type="ARBA" id="ARBA00004496"/>
    </source>
</evidence>
<dbReference type="Gene3D" id="2.30.42.10">
    <property type="match status" value="1"/>
</dbReference>
<dbReference type="InterPro" id="IPR016137">
    <property type="entry name" value="RGS"/>
</dbReference>
<dbReference type="SUPFAM" id="SSF54236">
    <property type="entry name" value="Ubiquitin-like"/>
    <property type="match status" value="2"/>
</dbReference>
<feature type="region of interest" description="Disordered" evidence="5">
    <location>
        <begin position="1355"/>
        <end position="1436"/>
    </location>
</feature>
<reference evidence="9 10" key="1">
    <citation type="journal article" date="2018" name="Elife">
        <title>Firefly genomes illuminate parallel origins of bioluminescence in beetles.</title>
        <authorList>
            <person name="Fallon T.R."/>
            <person name="Lower S.E."/>
            <person name="Chang C.H."/>
            <person name="Bessho-Uehara M."/>
            <person name="Martin G.J."/>
            <person name="Bewick A.J."/>
            <person name="Behringer M."/>
            <person name="Debat H.J."/>
            <person name="Wong I."/>
            <person name="Day J.C."/>
            <person name="Suvorov A."/>
            <person name="Silva C.J."/>
            <person name="Stanger-Hall K.F."/>
            <person name="Hall D.W."/>
            <person name="Schmitz R.J."/>
            <person name="Nelson D.R."/>
            <person name="Lewis S.M."/>
            <person name="Shigenobu S."/>
            <person name="Bybee S.M."/>
            <person name="Larracuente A.M."/>
            <person name="Oba Y."/>
            <person name="Weng J.K."/>
        </authorList>
    </citation>
    <scope>NUCLEOTIDE SEQUENCE [LARGE SCALE GENOMIC DNA]</scope>
    <source>
        <strain evidence="9">1611_PpyrPB1</strain>
        <tissue evidence="9">Whole body</tissue>
    </source>
</reference>
<evidence type="ECO:0000259" key="6">
    <source>
        <dbReference type="PROSITE" id="PS50106"/>
    </source>
</evidence>
<dbReference type="GO" id="GO:0048699">
    <property type="term" value="P:generation of neurons"/>
    <property type="evidence" value="ECO:0007669"/>
    <property type="project" value="UniProtKB-ARBA"/>
</dbReference>
<feature type="compositionally biased region" description="Pro residues" evidence="5">
    <location>
        <begin position="1386"/>
        <end position="1396"/>
    </location>
</feature>
<dbReference type="InterPro" id="IPR006020">
    <property type="entry name" value="PTB/PI_dom"/>
</dbReference>
<evidence type="ECO:0000256" key="2">
    <source>
        <dbReference type="ARBA" id="ARBA00022468"/>
    </source>
</evidence>
<dbReference type="InterPro" id="IPR044926">
    <property type="entry name" value="RGS_subdomain_2"/>
</dbReference>
<feature type="region of interest" description="Disordered" evidence="5">
    <location>
        <begin position="929"/>
        <end position="957"/>
    </location>
</feature>
<dbReference type="Gene3D" id="1.10.167.10">
    <property type="entry name" value="Regulator of G-protein Signalling 4, domain 2"/>
    <property type="match status" value="1"/>
</dbReference>
<dbReference type="CDD" id="cd17067">
    <property type="entry name" value="RBD2_RGS12_like"/>
    <property type="match status" value="1"/>
</dbReference>
<dbReference type="Pfam" id="PF02196">
    <property type="entry name" value="RBD"/>
    <property type="match status" value="1"/>
</dbReference>
<evidence type="ECO:0000256" key="5">
    <source>
        <dbReference type="SAM" id="MobiDB-lite"/>
    </source>
</evidence>
<dbReference type="SMART" id="SM00315">
    <property type="entry name" value="RGS"/>
    <property type="match status" value="1"/>
</dbReference>
<feature type="domain" description="RBD" evidence="8">
    <location>
        <begin position="1037"/>
        <end position="1105"/>
    </location>
</feature>
<keyword evidence="3" id="KW-0963">Cytoplasm</keyword>
<protein>
    <recommendedName>
        <fullName evidence="11">Regulator of G-protein signaling loco</fullName>
    </recommendedName>
</protein>
<feature type="compositionally biased region" description="Basic residues" evidence="5">
    <location>
        <begin position="112"/>
        <end position="125"/>
    </location>
</feature>
<dbReference type="Gene3D" id="3.10.20.90">
    <property type="entry name" value="Phosphatidylinositol 3-kinase Catalytic Subunit, Chain A, domain 1"/>
    <property type="match status" value="2"/>
</dbReference>
<dbReference type="Pfam" id="PF00595">
    <property type="entry name" value="PDZ"/>
    <property type="match status" value="1"/>
</dbReference>
<dbReference type="PANTHER" id="PTHR45945">
    <property type="entry name" value="REGULATOR OF G-PROTEIN SIGNALING LOCO"/>
    <property type="match status" value="1"/>
</dbReference>
<dbReference type="PROSITE" id="PS50898">
    <property type="entry name" value="RBD"/>
    <property type="match status" value="2"/>
</dbReference>
<organism evidence="9 10">
    <name type="scientific">Photinus pyralis</name>
    <name type="common">Common eastern firefly</name>
    <name type="synonym">Lampyris pyralis</name>
    <dbReference type="NCBI Taxonomy" id="7054"/>
    <lineage>
        <taxon>Eukaryota</taxon>
        <taxon>Metazoa</taxon>
        <taxon>Ecdysozoa</taxon>
        <taxon>Arthropoda</taxon>
        <taxon>Hexapoda</taxon>
        <taxon>Insecta</taxon>
        <taxon>Pterygota</taxon>
        <taxon>Neoptera</taxon>
        <taxon>Endopterygota</taxon>
        <taxon>Coleoptera</taxon>
        <taxon>Polyphaga</taxon>
        <taxon>Elateriformia</taxon>
        <taxon>Elateroidea</taxon>
        <taxon>Lampyridae</taxon>
        <taxon>Lampyrinae</taxon>
        <taxon>Photinus</taxon>
    </lineage>
</organism>
<feature type="region of interest" description="Disordered" evidence="5">
    <location>
        <begin position="112"/>
        <end position="135"/>
    </location>
</feature>
<proteinExistence type="predicted"/>
<dbReference type="InterPro" id="IPR036305">
    <property type="entry name" value="RGS_sf"/>
</dbReference>
<dbReference type="InterPro" id="IPR046995">
    <property type="entry name" value="RGS10/12/14-like"/>
</dbReference>
<dbReference type="GO" id="GO:0008277">
    <property type="term" value="P:regulation of G protein-coupled receptor signaling pathway"/>
    <property type="evidence" value="ECO:0007669"/>
    <property type="project" value="TreeGrafter"/>
</dbReference>
<dbReference type="SUPFAM" id="SSF50156">
    <property type="entry name" value="PDZ domain-like"/>
    <property type="match status" value="1"/>
</dbReference>
<dbReference type="InterPro" id="IPR011993">
    <property type="entry name" value="PH-like_dom_sf"/>
</dbReference>
<keyword evidence="10" id="KW-1185">Reference proteome</keyword>
<dbReference type="InParanoid" id="A0A5N4B7W9"/>
<dbReference type="PROSITE" id="PS50132">
    <property type="entry name" value="RGS"/>
    <property type="match status" value="1"/>
</dbReference>
<keyword evidence="2" id="KW-0343">GTPase activation</keyword>
<feature type="compositionally biased region" description="Basic and acidic residues" evidence="5">
    <location>
        <begin position="929"/>
        <end position="938"/>
    </location>
</feature>
<dbReference type="PANTHER" id="PTHR45945:SF3">
    <property type="entry name" value="REGULATOR OF G-PROTEIN SIGNALING LOCO"/>
    <property type="match status" value="1"/>
</dbReference>
<evidence type="ECO:0000259" key="8">
    <source>
        <dbReference type="PROSITE" id="PS50898"/>
    </source>
</evidence>
<dbReference type="SUPFAM" id="SSF48097">
    <property type="entry name" value="Regulator of G-protein signaling, RGS"/>
    <property type="match status" value="1"/>
</dbReference>
<dbReference type="SMART" id="SM00462">
    <property type="entry name" value="PTB"/>
    <property type="match status" value="1"/>
</dbReference>
<keyword evidence="4" id="KW-0677">Repeat</keyword>
<dbReference type="FunCoup" id="A0A5N4B7W9">
    <property type="interactions" value="806"/>
</dbReference>
<dbReference type="Gene3D" id="1.10.196.10">
    <property type="match status" value="1"/>
</dbReference>
<dbReference type="Pfam" id="PF00615">
    <property type="entry name" value="RGS"/>
    <property type="match status" value="1"/>
</dbReference>
<dbReference type="Gene3D" id="2.30.29.30">
    <property type="entry name" value="Pleckstrin-homology domain (PH domain)/Phosphotyrosine-binding domain (PTB)"/>
    <property type="match status" value="1"/>
</dbReference>
<comment type="subcellular location">
    <subcellularLocation>
        <location evidence="1">Cytoplasm</location>
    </subcellularLocation>
</comment>
<feature type="compositionally biased region" description="Polar residues" evidence="5">
    <location>
        <begin position="1422"/>
        <end position="1436"/>
    </location>
</feature>
<comment type="caution">
    <text evidence="9">The sequence shown here is derived from an EMBL/GenBank/DDBJ whole genome shotgun (WGS) entry which is preliminary data.</text>
</comment>
<dbReference type="SMART" id="SM00455">
    <property type="entry name" value="RBD"/>
    <property type="match status" value="2"/>
</dbReference>
<gene>
    <name evidence="9" type="ORF">PPYR_02675</name>
</gene>
<evidence type="ECO:0008006" key="11">
    <source>
        <dbReference type="Google" id="ProtNLM"/>
    </source>
</evidence>
<sequence>MHPSRRRKKRPNYGIRTVEVLRGPNGFGFTISGQQPCILSCIVSNSPADQAGLRAGDFLISVNGMSVSKSTHDSVVNLIGNSIGPIKMTIAENYYSDSSDEDIDLGRMVSNRKPKHMHRPRTQRQYKHEASGSANDRLGFNSPIKKVMRMQNIISKTGKSEEVPLQKCALVENEGGPIEYKALVGYLGTIEMPKQLLPNARLQTVCSCIRKLRQEKRTPTSVLMTVLPTCLTLKNASNQILAIYPTTRVVYISSSIDKDLRYFGLVTSATCDNRTVDNTQARNNQYSNVDDKWDSNSFEKPCNNKNEDKLELEISNSCHVFMTDPKMVEHNIHLEKAEHFNIICTPDLVMGNCLEFPKNACYIVSLVQNMYKLQDSTNRANGRNDDLLPILANSPQPSASSNSDSGIGFRDDCGNISDRILVVEFPTQKHLPIVTSTCVRPSGIDASSLLLDGIDKPLEGDSDMSGYAACSNLNNIRCKNDDFKCTKGVCLEDKENNSSNLNNIRAYQECTKNCVPKIDNISKSNEMDHYKSRLTVRAMPDPKKLQSNYEECCRNGDIDTGQVFRECPIDVPSCQKSYETASINSFPEDASSVETVSVHSTKSLELDNLKAVFKTPSAKYLDKKSTKRKLKMVGSYDNLVIENYESSLMNYKLSPKVYGISKPNYSCEELNSLDSMEKCGYGSLQDLCSLVDQSSTKCGIAQSEPDVRLRRGQESGFLCDENGVKNTKQAEVVAAWATSFEKLLADSVGLQTFAEFLKKEFSAENIYFWTSCERYRRLPAGPEKVAEAQRIYKRHLCVGAPEAVNVDSQVRQFTEQSLQEAHSTLFEQTQKQIFNLMKFDSYPRFLKSDLYKQCLAGHIETFIDDRLLIHPAGLTPSKLKKSLSNAEDRWRKSLLPWHRKNRSKSKDRIENECAVKKDDGNESAIDEVSKNDISDVHSSKSSLVSQDSSKGLSEETSSNATVARGALCRVILNNGSTTVVKIKENETVEQMVLHVLEKRGITYSSFEVFTDKHHKSVSINEPSTVLAGCEVRVEQRVIFKLDLPNKKVIAVKSKSNKIIVDVLKPILNKYDYHLEQVSVTIKSDLVDVTLPVTAIDRMRLAIQLNNESKDPTRTQNPKPLQIKVFNASSLEEITNKVFKELLHEKADIKYKSGSDRGSVKSEDWGSEHSSGILGRFLRRDSGIHEKKKNSCRFKGTSNHSSIEDIADDHSAANIKKPLIAKWKTGVNKLHVGCSESDKLYEGLNRAQSSRIEDQRGTEINFELPDFLKDKDISQHNCSRVRKFRRTDGSHNERFCDPETGNELLSNRQFEPRCNYENRNVIFENDGGSNVNNNSVNHINQNTDLNNIRRFPTCTISSDESSKSSQSTPTKCNKDLSSNVADNPKVGDPPPLPPKPKILPIKPSNWGQSGLFKVPRVPRNDGTKQSLYLEQPTSSFV</sequence>
<dbReference type="PROSITE" id="PS50877">
    <property type="entry name" value="GOLOCO"/>
    <property type="match status" value="1"/>
</dbReference>
<feature type="domain" description="RBD" evidence="8">
    <location>
        <begin position="966"/>
        <end position="1036"/>
    </location>
</feature>